<dbReference type="SUPFAM" id="SSF46894">
    <property type="entry name" value="C-terminal effector domain of the bipartite response regulators"/>
    <property type="match status" value="1"/>
</dbReference>
<dbReference type="InterPro" id="IPR051677">
    <property type="entry name" value="AfsR-DnrI-RedD_regulator"/>
</dbReference>
<name>A0A6N9UKS0_9ACTN</name>
<dbReference type="Proteomes" id="UP000469545">
    <property type="component" value="Unassembled WGS sequence"/>
</dbReference>
<evidence type="ECO:0000256" key="2">
    <source>
        <dbReference type="ARBA" id="ARBA00023015"/>
    </source>
</evidence>
<dbReference type="Gene3D" id="1.25.40.10">
    <property type="entry name" value="Tetratricopeptide repeat domain"/>
    <property type="match status" value="1"/>
</dbReference>
<dbReference type="InterPro" id="IPR005158">
    <property type="entry name" value="BTAD"/>
</dbReference>
<dbReference type="InterPro" id="IPR016032">
    <property type="entry name" value="Sig_transdc_resp-reg_C-effctor"/>
</dbReference>
<dbReference type="GO" id="GO:0000160">
    <property type="term" value="P:phosphorelay signal transduction system"/>
    <property type="evidence" value="ECO:0007669"/>
    <property type="project" value="UniProtKB-KW"/>
</dbReference>
<keyword evidence="1" id="KW-0902">Two-component regulatory system</keyword>
<dbReference type="InterPro" id="IPR036388">
    <property type="entry name" value="WH-like_DNA-bd_sf"/>
</dbReference>
<keyword evidence="3" id="KW-0804">Transcription</keyword>
<organism evidence="5 6">
    <name type="scientific">Streptomyces coelicoflavus</name>
    <dbReference type="NCBI Taxonomy" id="285562"/>
    <lineage>
        <taxon>Bacteria</taxon>
        <taxon>Bacillati</taxon>
        <taxon>Actinomycetota</taxon>
        <taxon>Actinomycetes</taxon>
        <taxon>Kitasatosporales</taxon>
        <taxon>Streptomycetaceae</taxon>
        <taxon>Streptomyces</taxon>
    </lineage>
</organism>
<evidence type="ECO:0000313" key="5">
    <source>
        <dbReference type="EMBL" id="NEB17179.1"/>
    </source>
</evidence>
<feature type="domain" description="Bacterial transcriptional activator" evidence="4">
    <location>
        <begin position="101"/>
        <end position="245"/>
    </location>
</feature>
<accession>A0A6N9UKS0</accession>
<dbReference type="CDD" id="cd15831">
    <property type="entry name" value="BTAD"/>
    <property type="match status" value="1"/>
</dbReference>
<evidence type="ECO:0000259" key="4">
    <source>
        <dbReference type="SMART" id="SM01043"/>
    </source>
</evidence>
<evidence type="ECO:0000313" key="6">
    <source>
        <dbReference type="Proteomes" id="UP000469545"/>
    </source>
</evidence>
<comment type="caution">
    <text evidence="5">The sequence shown here is derived from an EMBL/GenBank/DDBJ whole genome shotgun (WGS) entry which is preliminary data.</text>
</comment>
<dbReference type="Gene3D" id="1.10.10.10">
    <property type="entry name" value="Winged helix-like DNA-binding domain superfamily/Winged helix DNA-binding domain"/>
    <property type="match status" value="1"/>
</dbReference>
<gene>
    <name evidence="5" type="ORF">G3I46_11720</name>
</gene>
<protein>
    <submittedName>
        <fullName evidence="5">AfsR/SARP family transcriptional regulator</fullName>
    </submittedName>
</protein>
<dbReference type="SUPFAM" id="SSF48452">
    <property type="entry name" value="TPR-like"/>
    <property type="match status" value="1"/>
</dbReference>
<reference evidence="5 6" key="1">
    <citation type="submission" date="2020-01" db="EMBL/GenBank/DDBJ databases">
        <title>Insect and environment-associated Actinomycetes.</title>
        <authorList>
            <person name="Currrie C."/>
            <person name="Chevrette M."/>
            <person name="Carlson C."/>
            <person name="Stubbendieck R."/>
            <person name="Wendt-Pienkowski E."/>
        </authorList>
    </citation>
    <scope>NUCLEOTIDE SEQUENCE [LARGE SCALE GENOMIC DNA]</scope>
    <source>
        <strain evidence="5 6">SID14172</strain>
    </source>
</reference>
<dbReference type="RefSeq" id="WP_164140109.1">
    <property type="nucleotide sequence ID" value="NZ_JAAGMB010000255.1"/>
</dbReference>
<dbReference type="PANTHER" id="PTHR35807">
    <property type="entry name" value="TRANSCRIPTIONAL REGULATOR REDD-RELATED"/>
    <property type="match status" value="1"/>
</dbReference>
<dbReference type="Pfam" id="PF03704">
    <property type="entry name" value="BTAD"/>
    <property type="match status" value="1"/>
</dbReference>
<keyword evidence="6" id="KW-1185">Reference proteome</keyword>
<keyword evidence="2" id="KW-0805">Transcription regulation</keyword>
<proteinExistence type="predicted"/>
<dbReference type="EMBL" id="JAAGMB010000255">
    <property type="protein sequence ID" value="NEB17179.1"/>
    <property type="molecule type" value="Genomic_DNA"/>
</dbReference>
<sequence length="263" mass="28944">MNVQILGCIELRATDGGNIPVSPTVGRLLATLAWSANSFVTDEDTIGRVWESRAPARPRDALYTVATRLRKALHAVAAPDTPCDVVRRPGGYTLVAAEETVDVLRFRALVRQARNAQCRGEEEAALEFYERALALCHGRPLSGVRTAWAEAARVTFGQELRAARINSAELALGLGRCDDYVPLLHELAGAHPLDERIASLLMLALYRSGRQDEALRCFRSTRSRFVAELGVEPGGRLRTLHERILRRDETVHGGRPVWAAMAS</sequence>
<evidence type="ECO:0000256" key="1">
    <source>
        <dbReference type="ARBA" id="ARBA00023012"/>
    </source>
</evidence>
<evidence type="ECO:0000256" key="3">
    <source>
        <dbReference type="ARBA" id="ARBA00023163"/>
    </source>
</evidence>
<dbReference type="InterPro" id="IPR011990">
    <property type="entry name" value="TPR-like_helical_dom_sf"/>
</dbReference>
<dbReference type="SMART" id="SM01043">
    <property type="entry name" value="BTAD"/>
    <property type="match status" value="1"/>
</dbReference>
<dbReference type="GO" id="GO:0006355">
    <property type="term" value="P:regulation of DNA-templated transcription"/>
    <property type="evidence" value="ECO:0007669"/>
    <property type="project" value="InterPro"/>
</dbReference>
<dbReference type="GO" id="GO:0003677">
    <property type="term" value="F:DNA binding"/>
    <property type="evidence" value="ECO:0007669"/>
    <property type="project" value="InterPro"/>
</dbReference>
<dbReference type="AlphaFoldDB" id="A0A6N9UKS0"/>
<dbReference type="PANTHER" id="PTHR35807:SF1">
    <property type="entry name" value="TRANSCRIPTIONAL REGULATOR REDD"/>
    <property type="match status" value="1"/>
</dbReference>